<dbReference type="CDD" id="cd00085">
    <property type="entry name" value="HNHc"/>
    <property type="match status" value="1"/>
</dbReference>
<feature type="domain" description="Reverse transcriptase" evidence="1">
    <location>
        <begin position="88"/>
        <end position="324"/>
    </location>
</feature>
<evidence type="ECO:0000313" key="2">
    <source>
        <dbReference type="EMBL" id="MEP1062705.1"/>
    </source>
</evidence>
<dbReference type="InterPro" id="IPR051083">
    <property type="entry name" value="GrpII_Intron_Splice-Mob/Def"/>
</dbReference>
<dbReference type="InterPro" id="IPR043502">
    <property type="entry name" value="DNA/RNA_pol_sf"/>
</dbReference>
<keyword evidence="2" id="KW-0695">RNA-directed DNA polymerase</keyword>
<dbReference type="InterPro" id="IPR030931">
    <property type="entry name" value="Group_II_RT_mat"/>
</dbReference>
<keyword evidence="2" id="KW-0548">Nucleotidyltransferase</keyword>
<dbReference type="PANTHER" id="PTHR34047:SF10">
    <property type="entry name" value="GROUP II INTRON-ASSOCIATED OPEN READING FRAME"/>
    <property type="match status" value="1"/>
</dbReference>
<dbReference type="EMBL" id="JAMPLM010000082">
    <property type="protein sequence ID" value="MEP1062705.1"/>
    <property type="molecule type" value="Genomic_DNA"/>
</dbReference>
<dbReference type="Pfam" id="PF00078">
    <property type="entry name" value="RVT_1"/>
    <property type="match status" value="1"/>
</dbReference>
<dbReference type="Gene3D" id="1.10.30.50">
    <property type="match status" value="1"/>
</dbReference>
<dbReference type="InterPro" id="IPR003615">
    <property type="entry name" value="HNH_nuc"/>
</dbReference>
<dbReference type="GO" id="GO:0003964">
    <property type="term" value="F:RNA-directed DNA polymerase activity"/>
    <property type="evidence" value="ECO:0007669"/>
    <property type="project" value="UniProtKB-KW"/>
</dbReference>
<dbReference type="InterPro" id="IPR000477">
    <property type="entry name" value="RT_dom"/>
</dbReference>
<dbReference type="NCBIfam" id="TIGR04416">
    <property type="entry name" value="group_II_RT_mat"/>
    <property type="match status" value="1"/>
</dbReference>
<dbReference type="SUPFAM" id="SSF56672">
    <property type="entry name" value="DNA/RNA polymerases"/>
    <property type="match status" value="1"/>
</dbReference>
<dbReference type="RefSeq" id="WP_190446078.1">
    <property type="nucleotide sequence ID" value="NZ_JAMPLM010000082.1"/>
</dbReference>
<dbReference type="InterPro" id="IPR025960">
    <property type="entry name" value="RVT_N"/>
</dbReference>
<sequence length="550" mass="63246">MNPVLQPRYEWKTLPWKQIQRRVFKLQKRIYRASCCGNVKAVHKLQRLLLKAWSARCLAVRRVTQDNAGKKTAGIDGVASLSPTARLRLVASLKLGIKAAPARRVWIPKPGSAEQRPLGILTMHDRALQALVKLALEPEWEAKFEPGSYGFRPGRSAHDALQAIYLSLTHAPKYVLDADLWQCFNRINQTALLHKLHTFPALRRQIKRWLQAGVIDQEGFSSTDAGTQQGGVISPLLCNVALHGLETVLKQQIPTKAAKLTVVRFADDFVVLHQDRQVIQQCQQQIAQWLQPMGLELKPSKTRLCHTLTQLDGRSGFDFLGFEVRQYPVGQTHSKQGFKTLIKPSQTAIQRHLQQLRDLVNHHKAAPQAALIRQLNPVIWGWSAYYAAVCSKELYQRVDWSVWQKLWSWARRRHPNKSRGWVAHKYWRRTQGRRVFASVSNQLRLHRDYPIRRHIKVKGVKTPFDGDWLYWSTRLGEHPDTPRRVARLLKQQRGKCAVCGLYFQMESLLEIDHIIPKALGGKDEFQNWQLLHRHCHDVKSAVDGSHPSHR</sequence>
<keyword evidence="3" id="KW-1185">Reference proteome</keyword>
<protein>
    <submittedName>
        <fullName evidence="2">Group II intron reverse transcriptase/maturase</fullName>
        <ecNumber evidence="2">2.7.7.49</ecNumber>
    </submittedName>
</protein>
<name>A0ABV0KTY4_9CYAN</name>
<dbReference type="InterPro" id="IPR013597">
    <property type="entry name" value="Mat_intron_G2"/>
</dbReference>
<dbReference type="EC" id="2.7.7.49" evidence="2"/>
<proteinExistence type="predicted"/>
<evidence type="ECO:0000313" key="3">
    <source>
        <dbReference type="Proteomes" id="UP001476950"/>
    </source>
</evidence>
<dbReference type="InterPro" id="IPR002711">
    <property type="entry name" value="HNH"/>
</dbReference>
<reference evidence="2 3" key="1">
    <citation type="submission" date="2022-04" db="EMBL/GenBank/DDBJ databases">
        <title>Positive selection, recombination, and allopatry shape intraspecific diversity of widespread and dominant cyanobacteria.</title>
        <authorList>
            <person name="Wei J."/>
            <person name="Shu W."/>
            <person name="Hu C."/>
        </authorList>
    </citation>
    <scope>NUCLEOTIDE SEQUENCE [LARGE SCALE GENOMIC DNA]</scope>
    <source>
        <strain evidence="2 3">AS-A4</strain>
    </source>
</reference>
<dbReference type="Pfam" id="PF01844">
    <property type="entry name" value="HNH"/>
    <property type="match status" value="1"/>
</dbReference>
<comment type="caution">
    <text evidence="2">The sequence shown here is derived from an EMBL/GenBank/DDBJ whole genome shotgun (WGS) entry which is preliminary data.</text>
</comment>
<gene>
    <name evidence="2" type="primary">ltrA</name>
    <name evidence="2" type="ORF">NDI38_30485</name>
</gene>
<dbReference type="Pfam" id="PF13655">
    <property type="entry name" value="RVT_N"/>
    <property type="match status" value="1"/>
</dbReference>
<accession>A0ABV0KTY4</accession>
<dbReference type="PANTHER" id="PTHR34047">
    <property type="entry name" value="NUCLEAR INTRON MATURASE 1, MITOCHONDRIAL-RELATED"/>
    <property type="match status" value="1"/>
</dbReference>
<keyword evidence="2" id="KW-0808">Transferase</keyword>
<dbReference type="CDD" id="cd01651">
    <property type="entry name" value="RT_G2_intron"/>
    <property type="match status" value="1"/>
</dbReference>
<dbReference type="Pfam" id="PF08388">
    <property type="entry name" value="GIIM"/>
    <property type="match status" value="1"/>
</dbReference>
<dbReference type="Proteomes" id="UP001476950">
    <property type="component" value="Unassembled WGS sequence"/>
</dbReference>
<dbReference type="PROSITE" id="PS50878">
    <property type="entry name" value="RT_POL"/>
    <property type="match status" value="1"/>
</dbReference>
<organism evidence="2 3">
    <name type="scientific">Stenomitos frigidus AS-A4</name>
    <dbReference type="NCBI Taxonomy" id="2933935"/>
    <lineage>
        <taxon>Bacteria</taxon>
        <taxon>Bacillati</taxon>
        <taxon>Cyanobacteriota</taxon>
        <taxon>Cyanophyceae</taxon>
        <taxon>Leptolyngbyales</taxon>
        <taxon>Leptolyngbyaceae</taxon>
        <taxon>Stenomitos</taxon>
    </lineage>
</organism>
<evidence type="ECO:0000259" key="1">
    <source>
        <dbReference type="PROSITE" id="PS50878"/>
    </source>
</evidence>
<dbReference type="SMART" id="SM00507">
    <property type="entry name" value="HNHc"/>
    <property type="match status" value="1"/>
</dbReference>